<dbReference type="Pfam" id="PF20178">
    <property type="entry name" value="ToxA_N"/>
    <property type="match status" value="1"/>
</dbReference>
<evidence type="ECO:0000259" key="2">
    <source>
        <dbReference type="Pfam" id="PF20178"/>
    </source>
</evidence>
<sequence>MPIGPAIGDQPPPDGVTQSNEYLFDKSWQLHFAKDYAELIQAIPDPVHIASRELKTALVKKGYRNIDPDRVFYNRFTGAISSSRSYNGWEHRETPIHSYTLTQAVMLNVFGEFLDSPPNTIDLYTGIYTQGADGTRFNERNEVRLLSSALWNIAYYDLDVQKSYTEVLSSFWKEHGKRYTQLIRDSYAFSAHQQYRLGLLDQAQYQLASSLLKSRRPNNINVYRFDIYGYDSTDMLLIEQQGGNAGLLYIPGAEQPFIAYDSERQLKKYLFKSLGNVVNRNAMAKHFSLYLRQNGTSYSGVDSALEGFATGSWDNGYMMMKHRPINGDVFARITEQVRTRQESDGDTLIKSNSESQRDYYLSVAYSVMTLFPVIDLVAPEVGIPLGIGLSSTQFGLNLDKALHGDTLAERMEGTRMSAVNAAALGATTLLPALAQYGRALSRSIETVSSELESSIILNRGFPTAELDHFAAMPRIIIHPQTGEELLGVRLTQSGRGALLRANGWGFYREVDAASGRLLDTPPIRRALDLESGEPQWLERAGLQGGNPQSNEVISSDGSPHSELPDILLPEDLPTRPGIGGSGYADMTGGRDIEAARDFWELEQKVDPQAYLTDVKALHRTSQAAQQEATQIPFLQSYQPELKGALVFRGDTRLPDELFHAGFNRRVEPVRFVELAEHTRGIRGVVSTTLKERIAVNYALHNQRGYVYAIELNHGGRAVDTTVRYLPLHEVATLNIPPEDIMFAIGPFTNLELGYSDLLEQAEHRTAELLINPHATASPEVALQAFDRLKSMLRYDLSPEMSFAERYANRTDLFWHEDEALPDQGQ</sequence>
<protein>
    <submittedName>
        <fullName evidence="3">Putative cytotoxic necrotizing factor</fullName>
    </submittedName>
</protein>
<name>A0A2U9DS48_9GAMM</name>
<evidence type="ECO:0000313" key="3">
    <source>
        <dbReference type="EMBL" id="AWP45082.1"/>
    </source>
</evidence>
<dbReference type="AlphaFoldDB" id="A0A2U9DS48"/>
<reference evidence="3" key="1">
    <citation type="submission" date="2017-07" db="EMBL/GenBank/DDBJ databases">
        <title>Characterization of a novel Shewanella isolate with genes encoding for Vibrio-like virulence factors.</title>
        <authorList>
            <person name="Dailey F.E."/>
        </authorList>
    </citation>
    <scope>NUCLEOTIDE SEQUENCE</scope>
    <source>
        <strain evidence="3">WE21</strain>
    </source>
</reference>
<accession>A0A2U9DS48</accession>
<evidence type="ECO:0000256" key="1">
    <source>
        <dbReference type="SAM" id="MobiDB-lite"/>
    </source>
</evidence>
<dbReference type="EMBL" id="MF474261">
    <property type="protein sequence ID" value="AWP45082.1"/>
    <property type="molecule type" value="Genomic_DNA"/>
</dbReference>
<proteinExistence type="predicted"/>
<feature type="region of interest" description="Disordered" evidence="1">
    <location>
        <begin position="540"/>
        <end position="560"/>
    </location>
</feature>
<dbReference type="SUPFAM" id="SSF56399">
    <property type="entry name" value="ADP-ribosylation"/>
    <property type="match status" value="1"/>
</dbReference>
<dbReference type="Gene3D" id="3.90.210.10">
    <property type="entry name" value="Heat-Labile Enterotoxin, subunit A"/>
    <property type="match status" value="1"/>
</dbReference>
<dbReference type="InterPro" id="IPR046673">
    <property type="entry name" value="ToxA_N"/>
</dbReference>
<feature type="compositionally biased region" description="Polar residues" evidence="1">
    <location>
        <begin position="545"/>
        <end position="558"/>
    </location>
</feature>
<feature type="domain" description="Dermonecrotic toxin N-terminal" evidence="2">
    <location>
        <begin position="41"/>
        <end position="290"/>
    </location>
</feature>
<organism evidence="3">
    <name type="scientific">Shewanella baltica</name>
    <dbReference type="NCBI Taxonomy" id="62322"/>
    <lineage>
        <taxon>Bacteria</taxon>
        <taxon>Pseudomonadati</taxon>
        <taxon>Pseudomonadota</taxon>
        <taxon>Gammaproteobacteria</taxon>
        <taxon>Alteromonadales</taxon>
        <taxon>Shewanellaceae</taxon>
        <taxon>Shewanella</taxon>
    </lineage>
</organism>